<dbReference type="EnsemblMetazoa" id="GPAI010464-RA">
    <property type="protein sequence ID" value="GPAI010464-PA"/>
    <property type="gene ID" value="GPAI010464"/>
</dbReference>
<dbReference type="AlphaFoldDB" id="A0A1A9ZCF7"/>
<dbReference type="PROSITE" id="PS50097">
    <property type="entry name" value="BTB"/>
    <property type="match status" value="1"/>
</dbReference>
<evidence type="ECO:0000313" key="4">
    <source>
        <dbReference type="EnsemblMetazoa" id="GPAI010464-PA"/>
    </source>
</evidence>
<dbReference type="SMART" id="SM00225">
    <property type="entry name" value="BTB"/>
    <property type="match status" value="1"/>
</dbReference>
<dbReference type="PANTHER" id="PTHR45632">
    <property type="entry name" value="LD33804P"/>
    <property type="match status" value="1"/>
</dbReference>
<evidence type="ECO:0000313" key="5">
    <source>
        <dbReference type="Proteomes" id="UP000092445"/>
    </source>
</evidence>
<dbReference type="PANTHER" id="PTHR45632:SF3">
    <property type="entry name" value="KELCH-LIKE PROTEIN 32"/>
    <property type="match status" value="1"/>
</dbReference>
<dbReference type="Proteomes" id="UP000092445">
    <property type="component" value="Unassembled WGS sequence"/>
</dbReference>
<organism evidence="4 5">
    <name type="scientific">Glossina pallidipes</name>
    <name type="common">Tsetse fly</name>
    <dbReference type="NCBI Taxonomy" id="7398"/>
    <lineage>
        <taxon>Eukaryota</taxon>
        <taxon>Metazoa</taxon>
        <taxon>Ecdysozoa</taxon>
        <taxon>Arthropoda</taxon>
        <taxon>Hexapoda</taxon>
        <taxon>Insecta</taxon>
        <taxon>Pterygota</taxon>
        <taxon>Neoptera</taxon>
        <taxon>Endopterygota</taxon>
        <taxon>Diptera</taxon>
        <taxon>Brachycera</taxon>
        <taxon>Muscomorpha</taxon>
        <taxon>Hippoboscoidea</taxon>
        <taxon>Glossinidae</taxon>
        <taxon>Glossina</taxon>
    </lineage>
</organism>
<feature type="domain" description="BTB" evidence="3">
    <location>
        <begin position="40"/>
        <end position="107"/>
    </location>
</feature>
<keyword evidence="5" id="KW-1185">Reference proteome</keyword>
<sequence>MPEENANRAEQVIEEHYENSDYSNTFFGVLRNLRNNGEYCDFVLEVGGEIIQAHRVALGIASPFFAAMFKSNMKEDREGSVKLEDEDLNAVKAIIEYIYSGKITITEENVQETLELITDEHLSVKFEDNAYKATIN</sequence>
<name>A0A1A9ZCF7_GLOPL</name>
<dbReference type="VEuPathDB" id="VectorBase:GPAI010464"/>
<evidence type="ECO:0000256" key="1">
    <source>
        <dbReference type="ARBA" id="ARBA00022441"/>
    </source>
</evidence>
<accession>A0A1A9ZCF7</accession>
<dbReference type="InterPro" id="IPR011333">
    <property type="entry name" value="SKP1/BTB/POZ_sf"/>
</dbReference>
<keyword evidence="1" id="KW-0880">Kelch repeat</keyword>
<dbReference type="Gene3D" id="3.30.710.10">
    <property type="entry name" value="Potassium Channel Kv1.1, Chain A"/>
    <property type="match status" value="1"/>
</dbReference>
<protein>
    <recommendedName>
        <fullName evidence="3">BTB domain-containing protein</fullName>
    </recommendedName>
</protein>
<reference evidence="5" key="1">
    <citation type="submission" date="2014-03" db="EMBL/GenBank/DDBJ databases">
        <authorList>
            <person name="Aksoy S."/>
            <person name="Warren W."/>
            <person name="Wilson R.K."/>
        </authorList>
    </citation>
    <scope>NUCLEOTIDE SEQUENCE [LARGE SCALE GENOMIC DNA]</scope>
    <source>
        <strain evidence="5">IAEA</strain>
    </source>
</reference>
<keyword evidence="2" id="KW-0677">Repeat</keyword>
<reference evidence="4" key="2">
    <citation type="submission" date="2020-05" db="UniProtKB">
        <authorList>
            <consortium name="EnsemblMetazoa"/>
        </authorList>
    </citation>
    <scope>IDENTIFICATION</scope>
    <source>
        <strain evidence="4">IAEA</strain>
    </source>
</reference>
<dbReference type="SUPFAM" id="SSF54695">
    <property type="entry name" value="POZ domain"/>
    <property type="match status" value="1"/>
</dbReference>
<evidence type="ECO:0000256" key="2">
    <source>
        <dbReference type="ARBA" id="ARBA00022737"/>
    </source>
</evidence>
<dbReference type="Pfam" id="PF00651">
    <property type="entry name" value="BTB"/>
    <property type="match status" value="1"/>
</dbReference>
<dbReference type="STRING" id="7398.A0A1A9ZCF7"/>
<dbReference type="CDD" id="cd18186">
    <property type="entry name" value="BTB_POZ_ZBTB_KLHL-like"/>
    <property type="match status" value="1"/>
</dbReference>
<proteinExistence type="predicted"/>
<dbReference type="InterPro" id="IPR000210">
    <property type="entry name" value="BTB/POZ_dom"/>
</dbReference>
<evidence type="ECO:0000259" key="3">
    <source>
        <dbReference type="PROSITE" id="PS50097"/>
    </source>
</evidence>